<name>A0A0V1DW46_TRIPS</name>
<reference evidence="1 2" key="1">
    <citation type="submission" date="2015-01" db="EMBL/GenBank/DDBJ databases">
        <title>Evolution of Trichinella species and genotypes.</title>
        <authorList>
            <person name="Korhonen P.K."/>
            <person name="Edoardo P."/>
            <person name="Giuseppe L.R."/>
            <person name="Gasser R.B."/>
        </authorList>
    </citation>
    <scope>NUCLEOTIDE SEQUENCE [LARGE SCALE GENOMIC DNA]</scope>
    <source>
        <strain evidence="1">ISS470</strain>
    </source>
</reference>
<dbReference type="Proteomes" id="UP000054995">
    <property type="component" value="Unassembled WGS sequence"/>
</dbReference>
<gene>
    <name evidence="1" type="ORF">T4D_11649</name>
</gene>
<protein>
    <submittedName>
        <fullName evidence="1">Uncharacterized protein</fullName>
    </submittedName>
</protein>
<dbReference type="AlphaFoldDB" id="A0A0V1DW46"/>
<organism evidence="1 2">
    <name type="scientific">Trichinella pseudospiralis</name>
    <name type="common">Parasitic roundworm</name>
    <dbReference type="NCBI Taxonomy" id="6337"/>
    <lineage>
        <taxon>Eukaryota</taxon>
        <taxon>Metazoa</taxon>
        <taxon>Ecdysozoa</taxon>
        <taxon>Nematoda</taxon>
        <taxon>Enoplea</taxon>
        <taxon>Dorylaimia</taxon>
        <taxon>Trichinellida</taxon>
        <taxon>Trichinellidae</taxon>
        <taxon>Trichinella</taxon>
    </lineage>
</organism>
<dbReference type="EMBL" id="JYDT01001315">
    <property type="protein sequence ID" value="KRY65542.1"/>
    <property type="molecule type" value="Genomic_DNA"/>
</dbReference>
<evidence type="ECO:0000313" key="2">
    <source>
        <dbReference type="Proteomes" id="UP000054995"/>
    </source>
</evidence>
<sequence length="31" mass="3675">MEIPYRYLKEQPSLLEQNPLVQAFTRLRGIA</sequence>
<accession>A0A0V1DW46</accession>
<comment type="caution">
    <text evidence="1">The sequence shown here is derived from an EMBL/GenBank/DDBJ whole genome shotgun (WGS) entry which is preliminary data.</text>
</comment>
<keyword evidence="2" id="KW-1185">Reference proteome</keyword>
<proteinExistence type="predicted"/>
<evidence type="ECO:0000313" key="1">
    <source>
        <dbReference type="EMBL" id="KRY65542.1"/>
    </source>
</evidence>